<dbReference type="AlphaFoldDB" id="A0ABD5XQ73"/>
<accession>A0ABD5XQ73</accession>
<evidence type="ECO:0000256" key="1">
    <source>
        <dbReference type="SAM" id="MobiDB-lite"/>
    </source>
</evidence>
<sequence length="40" mass="4279">MSDDATASVGDEVLDRMLRGGLPADRPPWRGAVPGRGSRR</sequence>
<feature type="region of interest" description="Disordered" evidence="1">
    <location>
        <begin position="1"/>
        <end position="40"/>
    </location>
</feature>
<evidence type="ECO:0000313" key="3">
    <source>
        <dbReference type="Proteomes" id="UP001596368"/>
    </source>
</evidence>
<evidence type="ECO:0000313" key="2">
    <source>
        <dbReference type="EMBL" id="MFC7137249.1"/>
    </source>
</evidence>
<name>A0ABD5XQ73_9EURY</name>
<gene>
    <name evidence="2" type="ORF">ACFQRB_13980</name>
</gene>
<protein>
    <submittedName>
        <fullName evidence="2">Uncharacterized protein</fullName>
    </submittedName>
</protein>
<comment type="caution">
    <text evidence="2">The sequence shown here is derived from an EMBL/GenBank/DDBJ whole genome shotgun (WGS) entry which is preliminary data.</text>
</comment>
<dbReference type="Proteomes" id="UP001596368">
    <property type="component" value="Unassembled WGS sequence"/>
</dbReference>
<keyword evidence="3" id="KW-1185">Reference proteome</keyword>
<organism evidence="2 3">
    <name type="scientific">Halobaculum litoreum</name>
    <dbReference type="NCBI Taxonomy" id="3031998"/>
    <lineage>
        <taxon>Archaea</taxon>
        <taxon>Methanobacteriati</taxon>
        <taxon>Methanobacteriota</taxon>
        <taxon>Stenosarchaea group</taxon>
        <taxon>Halobacteria</taxon>
        <taxon>Halobacteriales</taxon>
        <taxon>Haloferacaceae</taxon>
        <taxon>Halobaculum</taxon>
    </lineage>
</organism>
<dbReference type="EMBL" id="JBHSZG010000001">
    <property type="protein sequence ID" value="MFC7137249.1"/>
    <property type="molecule type" value="Genomic_DNA"/>
</dbReference>
<proteinExistence type="predicted"/>
<reference evidence="2 3" key="1">
    <citation type="journal article" date="2019" name="Int. J. Syst. Evol. Microbiol.">
        <title>The Global Catalogue of Microorganisms (GCM) 10K type strain sequencing project: providing services to taxonomists for standard genome sequencing and annotation.</title>
        <authorList>
            <consortium name="The Broad Institute Genomics Platform"/>
            <consortium name="The Broad Institute Genome Sequencing Center for Infectious Disease"/>
            <person name="Wu L."/>
            <person name="Ma J."/>
        </authorList>
    </citation>
    <scope>NUCLEOTIDE SEQUENCE [LARGE SCALE GENOMIC DNA]</scope>
    <source>
        <strain evidence="2 3">DT92</strain>
    </source>
</reference>